<comment type="caution">
    <text evidence="3">The sequence shown here is derived from an EMBL/GenBank/DDBJ whole genome shotgun (WGS) entry which is preliminary data.</text>
</comment>
<dbReference type="InterPro" id="IPR038157">
    <property type="entry name" value="FeoA_core_dom"/>
</dbReference>
<evidence type="ECO:0000313" key="6">
    <source>
        <dbReference type="Proteomes" id="UP000239388"/>
    </source>
</evidence>
<keyword evidence="1" id="KW-0408">Iron</keyword>
<dbReference type="SUPFAM" id="SSF50037">
    <property type="entry name" value="C-terminal domain of transcriptional repressors"/>
    <property type="match status" value="1"/>
</dbReference>
<proteinExistence type="predicted"/>
<dbReference type="Gene3D" id="2.30.30.90">
    <property type="match status" value="1"/>
</dbReference>
<evidence type="ECO:0000313" key="3">
    <source>
        <dbReference type="EMBL" id="PQO40167.1"/>
    </source>
</evidence>
<evidence type="ECO:0000256" key="1">
    <source>
        <dbReference type="ARBA" id="ARBA00023004"/>
    </source>
</evidence>
<dbReference type="RefSeq" id="WP_105337847.1">
    <property type="nucleotide sequence ID" value="NZ_PUHZ01000023.1"/>
</dbReference>
<sequence>MMPLDMLPIGQTAEISDVLGDQNDVKRLAEMGLRCGVVVQVVQQGSPCIIRVDGSTLCFRECQHLQVFVEPVSAAV</sequence>
<dbReference type="EMBL" id="PUIB01000009">
    <property type="protein sequence ID" value="PQO40167.1"/>
    <property type="molecule type" value="Genomic_DNA"/>
</dbReference>
<organism evidence="3 6">
    <name type="scientific">Blastopirellula marina</name>
    <dbReference type="NCBI Taxonomy" id="124"/>
    <lineage>
        <taxon>Bacteria</taxon>
        <taxon>Pseudomonadati</taxon>
        <taxon>Planctomycetota</taxon>
        <taxon>Planctomycetia</taxon>
        <taxon>Pirellulales</taxon>
        <taxon>Pirellulaceae</taxon>
        <taxon>Blastopirellula</taxon>
    </lineage>
</organism>
<gene>
    <name evidence="4" type="ORF">C5Y93_23210</name>
    <name evidence="3" type="ORF">C5Y98_06060</name>
</gene>
<evidence type="ECO:0000259" key="2">
    <source>
        <dbReference type="SMART" id="SM00899"/>
    </source>
</evidence>
<evidence type="ECO:0000313" key="4">
    <source>
        <dbReference type="EMBL" id="PQO43561.1"/>
    </source>
</evidence>
<dbReference type="InterPro" id="IPR007167">
    <property type="entry name" value="Fe-transptr_FeoA-like"/>
</dbReference>
<dbReference type="EMBL" id="PUHZ01000023">
    <property type="protein sequence ID" value="PQO43561.1"/>
    <property type="molecule type" value="Genomic_DNA"/>
</dbReference>
<dbReference type="AlphaFoldDB" id="A0A2S8G6W6"/>
<reference evidence="5 6" key="1">
    <citation type="submission" date="2018-02" db="EMBL/GenBank/DDBJ databases">
        <title>Comparative genomes isolates from brazilian mangrove.</title>
        <authorList>
            <person name="Araujo J.E."/>
            <person name="Taketani R.G."/>
            <person name="Silva M.C.P."/>
            <person name="Loureco M.V."/>
            <person name="Andreote F.D."/>
        </authorList>
    </citation>
    <scope>NUCLEOTIDE SEQUENCE [LARGE SCALE GENOMIC DNA]</scope>
    <source>
        <strain evidence="3 6">NAP PRIS-MGV</strain>
        <strain evidence="4 5">Nap-Phe MGV</strain>
    </source>
</reference>
<accession>A0A2S8G6W6</accession>
<name>A0A2S8G6W6_9BACT</name>
<dbReference type="GO" id="GO:0046914">
    <property type="term" value="F:transition metal ion binding"/>
    <property type="evidence" value="ECO:0007669"/>
    <property type="project" value="InterPro"/>
</dbReference>
<dbReference type="Proteomes" id="UP000239388">
    <property type="component" value="Unassembled WGS sequence"/>
</dbReference>
<protein>
    <submittedName>
        <fullName evidence="3">Ferrous iron transport protein A</fullName>
    </submittedName>
</protein>
<feature type="domain" description="Ferrous iron transporter FeoA-like" evidence="2">
    <location>
        <begin position="2"/>
        <end position="71"/>
    </location>
</feature>
<dbReference type="Proteomes" id="UP000237819">
    <property type="component" value="Unassembled WGS sequence"/>
</dbReference>
<dbReference type="SMART" id="SM00899">
    <property type="entry name" value="FeoA"/>
    <property type="match status" value="1"/>
</dbReference>
<dbReference type="OrthoDB" id="9811076at2"/>
<evidence type="ECO:0000313" key="5">
    <source>
        <dbReference type="Proteomes" id="UP000237819"/>
    </source>
</evidence>
<dbReference type="Pfam" id="PF04023">
    <property type="entry name" value="FeoA"/>
    <property type="match status" value="1"/>
</dbReference>
<dbReference type="InterPro" id="IPR008988">
    <property type="entry name" value="Transcriptional_repressor_C"/>
</dbReference>